<protein>
    <submittedName>
        <fullName evidence="1">Uncharacterized protein</fullName>
    </submittedName>
</protein>
<gene>
    <name evidence="1" type="ORF">HPB50_017191</name>
</gene>
<reference evidence="1" key="1">
    <citation type="submission" date="2020-05" db="EMBL/GenBank/DDBJ databases">
        <title>Large-scale comparative analyses of tick genomes elucidate their genetic diversity and vector capacities.</title>
        <authorList>
            <person name="Jia N."/>
            <person name="Wang J."/>
            <person name="Shi W."/>
            <person name="Du L."/>
            <person name="Sun Y."/>
            <person name="Zhan W."/>
            <person name="Jiang J."/>
            <person name="Wang Q."/>
            <person name="Zhang B."/>
            <person name="Ji P."/>
            <person name="Sakyi L.B."/>
            <person name="Cui X."/>
            <person name="Yuan T."/>
            <person name="Jiang B."/>
            <person name="Yang W."/>
            <person name="Lam T.T.-Y."/>
            <person name="Chang Q."/>
            <person name="Ding S."/>
            <person name="Wang X."/>
            <person name="Zhu J."/>
            <person name="Ruan X."/>
            <person name="Zhao L."/>
            <person name="Wei J."/>
            <person name="Que T."/>
            <person name="Du C."/>
            <person name="Cheng J."/>
            <person name="Dai P."/>
            <person name="Han X."/>
            <person name="Huang E."/>
            <person name="Gao Y."/>
            <person name="Liu J."/>
            <person name="Shao H."/>
            <person name="Ye R."/>
            <person name="Li L."/>
            <person name="Wei W."/>
            <person name="Wang X."/>
            <person name="Wang C."/>
            <person name="Yang T."/>
            <person name="Huo Q."/>
            <person name="Li W."/>
            <person name="Guo W."/>
            <person name="Chen H."/>
            <person name="Zhou L."/>
            <person name="Ni X."/>
            <person name="Tian J."/>
            <person name="Zhou Y."/>
            <person name="Sheng Y."/>
            <person name="Liu T."/>
            <person name="Pan Y."/>
            <person name="Xia L."/>
            <person name="Li J."/>
            <person name="Zhao F."/>
            <person name="Cao W."/>
        </authorList>
    </citation>
    <scope>NUCLEOTIDE SEQUENCE</scope>
    <source>
        <strain evidence="1">Hyas-2018</strain>
    </source>
</reference>
<dbReference type="Proteomes" id="UP000821845">
    <property type="component" value="Chromosome 1"/>
</dbReference>
<evidence type="ECO:0000313" key="1">
    <source>
        <dbReference type="EMBL" id="KAH6947139.1"/>
    </source>
</evidence>
<keyword evidence="2" id="KW-1185">Reference proteome</keyword>
<evidence type="ECO:0000313" key="2">
    <source>
        <dbReference type="Proteomes" id="UP000821845"/>
    </source>
</evidence>
<organism evidence="1 2">
    <name type="scientific">Hyalomma asiaticum</name>
    <name type="common">Tick</name>
    <dbReference type="NCBI Taxonomy" id="266040"/>
    <lineage>
        <taxon>Eukaryota</taxon>
        <taxon>Metazoa</taxon>
        <taxon>Ecdysozoa</taxon>
        <taxon>Arthropoda</taxon>
        <taxon>Chelicerata</taxon>
        <taxon>Arachnida</taxon>
        <taxon>Acari</taxon>
        <taxon>Parasitiformes</taxon>
        <taxon>Ixodida</taxon>
        <taxon>Ixodoidea</taxon>
        <taxon>Ixodidae</taxon>
        <taxon>Hyalomminae</taxon>
        <taxon>Hyalomma</taxon>
    </lineage>
</organism>
<comment type="caution">
    <text evidence="1">The sequence shown here is derived from an EMBL/GenBank/DDBJ whole genome shotgun (WGS) entry which is preliminary data.</text>
</comment>
<name>A0ACB7TQK6_HYAAI</name>
<sequence length="89" mass="9904">MRATNSWQGWRHDQQLSERQCGLFPAVHPDGSRKMGEPDNRETVGKLASSYSCRAERVELTDTFDVVGEPLWPGAFSSLENLRASGHAS</sequence>
<proteinExistence type="predicted"/>
<dbReference type="EMBL" id="CM023481">
    <property type="protein sequence ID" value="KAH6947139.1"/>
    <property type="molecule type" value="Genomic_DNA"/>
</dbReference>
<accession>A0ACB7TQK6</accession>